<accession>A0A822XVS6</accession>
<proteinExistence type="predicted"/>
<evidence type="ECO:0000313" key="2">
    <source>
        <dbReference type="Proteomes" id="UP000607653"/>
    </source>
</evidence>
<dbReference type="EMBL" id="DUZY01000001">
    <property type="protein sequence ID" value="DAD23853.1"/>
    <property type="molecule type" value="Genomic_DNA"/>
</dbReference>
<name>A0A822XVS6_NELNU</name>
<dbReference type="Proteomes" id="UP000607653">
    <property type="component" value="Unassembled WGS sequence"/>
</dbReference>
<dbReference type="AlphaFoldDB" id="A0A822XVS6"/>
<comment type="caution">
    <text evidence="1">The sequence shown here is derived from an EMBL/GenBank/DDBJ whole genome shotgun (WGS) entry which is preliminary data.</text>
</comment>
<protein>
    <submittedName>
        <fullName evidence="1">Uncharacterized protein</fullName>
    </submittedName>
</protein>
<gene>
    <name evidence="1" type="ORF">HUJ06_025316</name>
</gene>
<organism evidence="1 2">
    <name type="scientific">Nelumbo nucifera</name>
    <name type="common">Sacred lotus</name>
    <dbReference type="NCBI Taxonomy" id="4432"/>
    <lineage>
        <taxon>Eukaryota</taxon>
        <taxon>Viridiplantae</taxon>
        <taxon>Streptophyta</taxon>
        <taxon>Embryophyta</taxon>
        <taxon>Tracheophyta</taxon>
        <taxon>Spermatophyta</taxon>
        <taxon>Magnoliopsida</taxon>
        <taxon>Proteales</taxon>
        <taxon>Nelumbonaceae</taxon>
        <taxon>Nelumbo</taxon>
    </lineage>
</organism>
<reference evidence="1 2" key="1">
    <citation type="journal article" date="2020" name="Mol. Biol. Evol.">
        <title>Distinct Expression and Methylation Patterns for Genes with Different Fates following a Single Whole-Genome Duplication in Flowering Plants.</title>
        <authorList>
            <person name="Shi T."/>
            <person name="Rahmani R.S."/>
            <person name="Gugger P.F."/>
            <person name="Wang M."/>
            <person name="Li H."/>
            <person name="Zhang Y."/>
            <person name="Li Z."/>
            <person name="Wang Q."/>
            <person name="Van de Peer Y."/>
            <person name="Marchal K."/>
            <person name="Chen J."/>
        </authorList>
    </citation>
    <scope>NUCLEOTIDE SEQUENCE [LARGE SCALE GENOMIC DNA]</scope>
    <source>
        <tissue evidence="1">Leaf</tissue>
    </source>
</reference>
<evidence type="ECO:0000313" key="1">
    <source>
        <dbReference type="EMBL" id="DAD23853.1"/>
    </source>
</evidence>
<sequence length="42" mass="4782">MVTSSAALVRSFFGNYDKLWFFLFSSNCDRLLFIVSSLATPE</sequence>
<keyword evidence="2" id="KW-1185">Reference proteome</keyword>